<comment type="catalytic activity">
    <reaction evidence="3">
        <text>Hydrolysis of (1-&gt;4)-beta-linkages between N-acetylmuramic acid and N-acetyl-D-glucosamine residues in a peptidoglycan and between N-acetyl-D-glucosamine residues in chitodextrins.</text>
        <dbReference type="EC" id="3.2.1.17"/>
    </reaction>
</comment>
<dbReference type="EMBL" id="LR797450">
    <property type="protein sequence ID" value="CAB4217596.1"/>
    <property type="molecule type" value="Genomic_DNA"/>
</dbReference>
<proteinExistence type="inferred from homology"/>
<dbReference type="EMBL" id="LR797197">
    <property type="protein sequence ID" value="CAB4193663.1"/>
    <property type="molecule type" value="Genomic_DNA"/>
</dbReference>
<evidence type="ECO:0000256" key="1">
    <source>
        <dbReference type="ARBA" id="ARBA00022529"/>
    </source>
</evidence>
<dbReference type="SUPFAM" id="SSF53955">
    <property type="entry name" value="Lysozyme-like"/>
    <property type="match status" value="1"/>
</dbReference>
<dbReference type="InterPro" id="IPR023347">
    <property type="entry name" value="Lysozyme_dom_sf"/>
</dbReference>
<keyword evidence="2 3" id="KW-0081">Bacteriolytic enzyme</keyword>
<organism evidence="4">
    <name type="scientific">uncultured Caudovirales phage</name>
    <dbReference type="NCBI Taxonomy" id="2100421"/>
    <lineage>
        <taxon>Viruses</taxon>
        <taxon>Duplodnaviria</taxon>
        <taxon>Heunggongvirae</taxon>
        <taxon>Uroviricota</taxon>
        <taxon>Caudoviricetes</taxon>
        <taxon>Peduoviridae</taxon>
        <taxon>Maltschvirus</taxon>
        <taxon>Maltschvirus maltsch</taxon>
    </lineage>
</organism>
<dbReference type="GO" id="GO:0042742">
    <property type="term" value="P:defense response to bacterium"/>
    <property type="evidence" value="ECO:0007669"/>
    <property type="project" value="UniProtKB-KW"/>
</dbReference>
<dbReference type="Pfam" id="PF00959">
    <property type="entry name" value="Phage_lysozyme"/>
    <property type="match status" value="1"/>
</dbReference>
<evidence type="ECO:0000256" key="2">
    <source>
        <dbReference type="ARBA" id="ARBA00022638"/>
    </source>
</evidence>
<protein>
    <recommendedName>
        <fullName evidence="3">Lysozyme</fullName>
        <ecNumber evidence="3">3.2.1.17</ecNumber>
    </recommendedName>
</protein>
<dbReference type="InterPro" id="IPR002196">
    <property type="entry name" value="Glyco_hydro_24"/>
</dbReference>
<keyword evidence="3" id="KW-0326">Glycosidase</keyword>
<evidence type="ECO:0000256" key="3">
    <source>
        <dbReference type="RuleBase" id="RU003788"/>
    </source>
</evidence>
<dbReference type="GO" id="GO:0031640">
    <property type="term" value="P:killing of cells of another organism"/>
    <property type="evidence" value="ECO:0007669"/>
    <property type="project" value="UniProtKB-KW"/>
</dbReference>
<dbReference type="EMBL" id="LR797075">
    <property type="protein sequence ID" value="CAB4185506.1"/>
    <property type="molecule type" value="Genomic_DNA"/>
</dbReference>
<dbReference type="EMBL" id="LR798430">
    <property type="protein sequence ID" value="CAB5231417.1"/>
    <property type="molecule type" value="Genomic_DNA"/>
</dbReference>
<dbReference type="GO" id="GO:0003796">
    <property type="term" value="F:lysozyme activity"/>
    <property type="evidence" value="ECO:0007669"/>
    <property type="project" value="UniProtKB-EC"/>
</dbReference>
<dbReference type="GO" id="GO:0016998">
    <property type="term" value="P:cell wall macromolecule catabolic process"/>
    <property type="evidence" value="ECO:0007669"/>
    <property type="project" value="InterPro"/>
</dbReference>
<evidence type="ECO:0000313" key="7">
    <source>
        <dbReference type="EMBL" id="CAB5231417.1"/>
    </source>
</evidence>
<dbReference type="EC" id="3.2.1.17" evidence="3"/>
<dbReference type="GO" id="GO:0009253">
    <property type="term" value="P:peptidoglycan catabolic process"/>
    <property type="evidence" value="ECO:0007669"/>
    <property type="project" value="InterPro"/>
</dbReference>
<name>A0A6J5QSI8_9CAUD</name>
<gene>
    <name evidence="4" type="ORF">UFOVP1127_86</name>
    <name evidence="5" type="ORF">UFOVP1242_124</name>
    <name evidence="6" type="ORF">UFOVP1492_48</name>
    <name evidence="7" type="ORF">UFOVP1580_77</name>
</gene>
<evidence type="ECO:0000313" key="5">
    <source>
        <dbReference type="EMBL" id="CAB4193663.1"/>
    </source>
</evidence>
<keyword evidence="3" id="KW-0378">Hydrolase</keyword>
<reference evidence="4" key="1">
    <citation type="submission" date="2020-05" db="EMBL/GenBank/DDBJ databases">
        <authorList>
            <person name="Chiriac C."/>
            <person name="Salcher M."/>
            <person name="Ghai R."/>
            <person name="Kavagutti S V."/>
        </authorList>
    </citation>
    <scope>NUCLEOTIDE SEQUENCE</scope>
</reference>
<comment type="similarity">
    <text evidence="3">Belongs to the glycosyl hydrolase 24 family.</text>
</comment>
<keyword evidence="1 3" id="KW-0929">Antimicrobial</keyword>
<sequence>MYLPRLICTVWLLFFSALQAVSPLSGSYEPTPLPSEKTTLTVEEGMALILKHAKTRESYASLPYWDQDSWAIGYGVKISAKDAEYYRSVGGISEKTAVELSLRYYRKAAPTLSYLFVNMTEKERLAVTSLFYAAGSGRVKEKAPQLWAIIKSRDKSEEARQIWMKSFCKNKRNAPGRAIEANLWCSETLPTADSTLLLMSTQRAYY</sequence>
<accession>A0A6J5QSI8</accession>
<dbReference type="InterPro" id="IPR023346">
    <property type="entry name" value="Lysozyme-like_dom_sf"/>
</dbReference>
<evidence type="ECO:0000313" key="4">
    <source>
        <dbReference type="EMBL" id="CAB4185506.1"/>
    </source>
</evidence>
<dbReference type="Gene3D" id="1.10.530.40">
    <property type="match status" value="1"/>
</dbReference>
<evidence type="ECO:0000313" key="6">
    <source>
        <dbReference type="EMBL" id="CAB4217596.1"/>
    </source>
</evidence>